<protein>
    <submittedName>
        <fullName evidence="1">Uncharacterized protein</fullName>
    </submittedName>
</protein>
<evidence type="ECO:0000313" key="1">
    <source>
        <dbReference type="EMBL" id="KKN08407.1"/>
    </source>
</evidence>
<gene>
    <name evidence="1" type="ORF">LCGC14_1057050</name>
</gene>
<dbReference type="AlphaFoldDB" id="A0A0F9N927"/>
<name>A0A0F9N927_9ZZZZ</name>
<organism evidence="1">
    <name type="scientific">marine sediment metagenome</name>
    <dbReference type="NCBI Taxonomy" id="412755"/>
    <lineage>
        <taxon>unclassified sequences</taxon>
        <taxon>metagenomes</taxon>
        <taxon>ecological metagenomes</taxon>
    </lineage>
</organism>
<accession>A0A0F9N927</accession>
<reference evidence="1" key="1">
    <citation type="journal article" date="2015" name="Nature">
        <title>Complex archaea that bridge the gap between prokaryotes and eukaryotes.</title>
        <authorList>
            <person name="Spang A."/>
            <person name="Saw J.H."/>
            <person name="Jorgensen S.L."/>
            <person name="Zaremba-Niedzwiedzka K."/>
            <person name="Martijn J."/>
            <person name="Lind A.E."/>
            <person name="van Eijk R."/>
            <person name="Schleper C."/>
            <person name="Guy L."/>
            <person name="Ettema T.J."/>
        </authorList>
    </citation>
    <scope>NUCLEOTIDE SEQUENCE</scope>
</reference>
<comment type="caution">
    <text evidence="1">The sequence shown here is derived from an EMBL/GenBank/DDBJ whole genome shotgun (WGS) entry which is preliminary data.</text>
</comment>
<proteinExistence type="predicted"/>
<sequence length="135" mass="16029">MRWKKIFKLDDYTFIFTKFDDEVINKKNSSLDQSKSSNFIICSTVDTSTEYRYAIIEVHENSFDDASNKNIDNKACHEVMHVLMAPYANISWKLLQELPSQERKVYKKWRKSEEEEFTSRLADIICSLKKTQRSK</sequence>
<dbReference type="EMBL" id="LAZR01004461">
    <property type="protein sequence ID" value="KKN08407.1"/>
    <property type="molecule type" value="Genomic_DNA"/>
</dbReference>